<keyword evidence="1" id="KW-0808">Transferase</keyword>
<dbReference type="EMBL" id="SMMG02000005">
    <property type="protein sequence ID" value="KAA3472868.1"/>
    <property type="molecule type" value="Genomic_DNA"/>
</dbReference>
<keyword evidence="2" id="KW-1185">Reference proteome</keyword>
<reference evidence="2" key="1">
    <citation type="journal article" date="2019" name="Plant Biotechnol. J.">
        <title>Genome sequencing of the Australian wild diploid species Gossypium australe highlights disease resistance and delayed gland morphogenesis.</title>
        <authorList>
            <person name="Cai Y."/>
            <person name="Cai X."/>
            <person name="Wang Q."/>
            <person name="Wang P."/>
            <person name="Zhang Y."/>
            <person name="Cai C."/>
            <person name="Xu Y."/>
            <person name="Wang K."/>
            <person name="Zhou Z."/>
            <person name="Wang C."/>
            <person name="Geng S."/>
            <person name="Li B."/>
            <person name="Dong Q."/>
            <person name="Hou Y."/>
            <person name="Wang H."/>
            <person name="Ai P."/>
            <person name="Liu Z."/>
            <person name="Yi F."/>
            <person name="Sun M."/>
            <person name="An G."/>
            <person name="Cheng J."/>
            <person name="Zhang Y."/>
            <person name="Shi Q."/>
            <person name="Xie Y."/>
            <person name="Shi X."/>
            <person name="Chang Y."/>
            <person name="Huang F."/>
            <person name="Chen Y."/>
            <person name="Hong S."/>
            <person name="Mi L."/>
            <person name="Sun Q."/>
            <person name="Zhang L."/>
            <person name="Zhou B."/>
            <person name="Peng R."/>
            <person name="Zhang X."/>
            <person name="Liu F."/>
        </authorList>
    </citation>
    <scope>NUCLEOTIDE SEQUENCE [LARGE SCALE GENOMIC DNA]</scope>
    <source>
        <strain evidence="2">cv. PA1801</strain>
    </source>
</reference>
<dbReference type="Proteomes" id="UP000325315">
    <property type="component" value="Unassembled WGS sequence"/>
</dbReference>
<dbReference type="OrthoDB" id="1936608at2759"/>
<keyword evidence="1" id="KW-0548">Nucleotidyltransferase</keyword>
<keyword evidence="1" id="KW-0695">RNA-directed DNA polymerase</keyword>
<organism evidence="1 2">
    <name type="scientific">Gossypium australe</name>
    <dbReference type="NCBI Taxonomy" id="47621"/>
    <lineage>
        <taxon>Eukaryota</taxon>
        <taxon>Viridiplantae</taxon>
        <taxon>Streptophyta</taxon>
        <taxon>Embryophyta</taxon>
        <taxon>Tracheophyta</taxon>
        <taxon>Spermatophyta</taxon>
        <taxon>Magnoliopsida</taxon>
        <taxon>eudicotyledons</taxon>
        <taxon>Gunneridae</taxon>
        <taxon>Pentapetalae</taxon>
        <taxon>rosids</taxon>
        <taxon>malvids</taxon>
        <taxon>Malvales</taxon>
        <taxon>Malvaceae</taxon>
        <taxon>Malvoideae</taxon>
        <taxon>Gossypium</taxon>
    </lineage>
</organism>
<protein>
    <submittedName>
        <fullName evidence="1">Reverse transcriptase</fullName>
    </submittedName>
</protein>
<evidence type="ECO:0000313" key="1">
    <source>
        <dbReference type="EMBL" id="KAA3472868.1"/>
    </source>
</evidence>
<comment type="caution">
    <text evidence="1">The sequence shown here is derived from an EMBL/GenBank/DDBJ whole genome shotgun (WGS) entry which is preliminary data.</text>
</comment>
<proteinExistence type="predicted"/>
<sequence>MVYQEGKSLLLEDIDKRVKLSHSGLTISHLFFANDSLIFRDASIEFESYYWQLINFTKSHIYFSSNVNEGDRALIERELGMRSSMDPKKYLGLLIEAGRNKKISFLKY</sequence>
<accession>A0A5B6VUX4</accession>
<dbReference type="AlphaFoldDB" id="A0A5B6VUX4"/>
<evidence type="ECO:0000313" key="2">
    <source>
        <dbReference type="Proteomes" id="UP000325315"/>
    </source>
</evidence>
<name>A0A5B6VUX4_9ROSI</name>
<gene>
    <name evidence="1" type="ORF">EPI10_023292</name>
</gene>
<dbReference type="GO" id="GO:0003964">
    <property type="term" value="F:RNA-directed DNA polymerase activity"/>
    <property type="evidence" value="ECO:0007669"/>
    <property type="project" value="UniProtKB-KW"/>
</dbReference>